<organism evidence="2 3">
    <name type="scientific">Acorus calamus</name>
    <name type="common">Sweet flag</name>
    <dbReference type="NCBI Taxonomy" id="4465"/>
    <lineage>
        <taxon>Eukaryota</taxon>
        <taxon>Viridiplantae</taxon>
        <taxon>Streptophyta</taxon>
        <taxon>Embryophyta</taxon>
        <taxon>Tracheophyta</taxon>
        <taxon>Spermatophyta</taxon>
        <taxon>Magnoliopsida</taxon>
        <taxon>Liliopsida</taxon>
        <taxon>Acoraceae</taxon>
        <taxon>Acorus</taxon>
    </lineage>
</organism>
<evidence type="ECO:0008006" key="4">
    <source>
        <dbReference type="Google" id="ProtNLM"/>
    </source>
</evidence>
<gene>
    <name evidence="2" type="ORF">QJS10_CPB19g00242</name>
</gene>
<evidence type="ECO:0000256" key="1">
    <source>
        <dbReference type="SAM" id="MobiDB-lite"/>
    </source>
</evidence>
<feature type="compositionally biased region" description="Polar residues" evidence="1">
    <location>
        <begin position="223"/>
        <end position="233"/>
    </location>
</feature>
<sequence length="242" mass="27861">MAATSVDENHGLFPVAYAICEEENGETWTWFLECLKEAIRETEGLIFLSDMNIKLASWEATRAFTRLGFDIALEKIQKVDECAAKYLSDIKAVWSRHQFGSSGNRGLDILQFIDPCYFTKSFRATYEMRVNSLVDRALWEHVDLPYTVLLPLSRRPRGRPKKKRIRDSNEQKKIKRMHNCGRCCNLGHHKATCKEPLKIIESQGTRSLPRTPNKQQPWHRASNRNTMNGSTSAGDLKNNMKK</sequence>
<protein>
    <recommendedName>
        <fullName evidence="4">MULE transposase domain-containing protein</fullName>
    </recommendedName>
</protein>
<evidence type="ECO:0000313" key="3">
    <source>
        <dbReference type="Proteomes" id="UP001180020"/>
    </source>
</evidence>
<accession>A0AAV9CKA6</accession>
<keyword evidence="3" id="KW-1185">Reference proteome</keyword>
<dbReference type="EMBL" id="JAUJYO010000019">
    <property type="protein sequence ID" value="KAK1288769.1"/>
    <property type="molecule type" value="Genomic_DNA"/>
</dbReference>
<name>A0AAV9CKA6_ACOCL</name>
<evidence type="ECO:0000313" key="2">
    <source>
        <dbReference type="EMBL" id="KAK1288769.1"/>
    </source>
</evidence>
<dbReference type="PANTHER" id="PTHR31973">
    <property type="entry name" value="POLYPROTEIN, PUTATIVE-RELATED"/>
    <property type="match status" value="1"/>
</dbReference>
<dbReference type="Proteomes" id="UP001180020">
    <property type="component" value="Unassembled WGS sequence"/>
</dbReference>
<reference evidence="2" key="2">
    <citation type="submission" date="2023-06" db="EMBL/GenBank/DDBJ databases">
        <authorList>
            <person name="Ma L."/>
            <person name="Liu K.-W."/>
            <person name="Li Z."/>
            <person name="Hsiao Y.-Y."/>
            <person name="Qi Y."/>
            <person name="Fu T."/>
            <person name="Tang G."/>
            <person name="Zhang D."/>
            <person name="Sun W.-H."/>
            <person name="Liu D.-K."/>
            <person name="Li Y."/>
            <person name="Chen G.-Z."/>
            <person name="Liu X.-D."/>
            <person name="Liao X.-Y."/>
            <person name="Jiang Y.-T."/>
            <person name="Yu X."/>
            <person name="Hao Y."/>
            <person name="Huang J."/>
            <person name="Zhao X.-W."/>
            <person name="Ke S."/>
            <person name="Chen Y.-Y."/>
            <person name="Wu W.-L."/>
            <person name="Hsu J.-L."/>
            <person name="Lin Y.-F."/>
            <person name="Huang M.-D."/>
            <person name="Li C.-Y."/>
            <person name="Huang L."/>
            <person name="Wang Z.-W."/>
            <person name="Zhao X."/>
            <person name="Zhong W.-Y."/>
            <person name="Peng D.-H."/>
            <person name="Ahmad S."/>
            <person name="Lan S."/>
            <person name="Zhang J.-S."/>
            <person name="Tsai W.-C."/>
            <person name="Van De Peer Y."/>
            <person name="Liu Z.-J."/>
        </authorList>
    </citation>
    <scope>NUCLEOTIDE SEQUENCE</scope>
    <source>
        <strain evidence="2">CP</strain>
        <tissue evidence="2">Leaves</tissue>
    </source>
</reference>
<comment type="caution">
    <text evidence="2">The sequence shown here is derived from an EMBL/GenBank/DDBJ whole genome shotgun (WGS) entry which is preliminary data.</text>
</comment>
<feature type="compositionally biased region" description="Polar residues" evidence="1">
    <location>
        <begin position="203"/>
        <end position="216"/>
    </location>
</feature>
<proteinExistence type="predicted"/>
<dbReference type="AlphaFoldDB" id="A0AAV9CKA6"/>
<dbReference type="PANTHER" id="PTHR31973:SF187">
    <property type="entry name" value="MUTATOR TRANSPOSASE MUDRA PROTEIN"/>
    <property type="match status" value="1"/>
</dbReference>
<feature type="region of interest" description="Disordered" evidence="1">
    <location>
        <begin position="203"/>
        <end position="242"/>
    </location>
</feature>
<reference evidence="2" key="1">
    <citation type="journal article" date="2023" name="Nat. Commun.">
        <title>Diploid and tetraploid genomes of Acorus and the evolution of monocots.</title>
        <authorList>
            <person name="Ma L."/>
            <person name="Liu K.W."/>
            <person name="Li Z."/>
            <person name="Hsiao Y.Y."/>
            <person name="Qi Y."/>
            <person name="Fu T."/>
            <person name="Tang G.D."/>
            <person name="Zhang D."/>
            <person name="Sun W.H."/>
            <person name="Liu D.K."/>
            <person name="Li Y."/>
            <person name="Chen G.Z."/>
            <person name="Liu X.D."/>
            <person name="Liao X.Y."/>
            <person name="Jiang Y.T."/>
            <person name="Yu X."/>
            <person name="Hao Y."/>
            <person name="Huang J."/>
            <person name="Zhao X.W."/>
            <person name="Ke S."/>
            <person name="Chen Y.Y."/>
            <person name="Wu W.L."/>
            <person name="Hsu J.L."/>
            <person name="Lin Y.F."/>
            <person name="Huang M.D."/>
            <person name="Li C.Y."/>
            <person name="Huang L."/>
            <person name="Wang Z.W."/>
            <person name="Zhao X."/>
            <person name="Zhong W.Y."/>
            <person name="Peng D.H."/>
            <person name="Ahmad S."/>
            <person name="Lan S."/>
            <person name="Zhang J.S."/>
            <person name="Tsai W.C."/>
            <person name="Van de Peer Y."/>
            <person name="Liu Z.J."/>
        </authorList>
    </citation>
    <scope>NUCLEOTIDE SEQUENCE</scope>
    <source>
        <strain evidence="2">CP</strain>
    </source>
</reference>